<gene>
    <name evidence="2" type="ORF">ACFYXQ_39820</name>
</gene>
<organism evidence="2 3">
    <name type="scientific">Nocardia jiangxiensis</name>
    <dbReference type="NCBI Taxonomy" id="282685"/>
    <lineage>
        <taxon>Bacteria</taxon>
        <taxon>Bacillati</taxon>
        <taxon>Actinomycetota</taxon>
        <taxon>Actinomycetes</taxon>
        <taxon>Mycobacteriales</taxon>
        <taxon>Nocardiaceae</taxon>
        <taxon>Nocardia</taxon>
    </lineage>
</organism>
<dbReference type="PROSITE" id="PS50995">
    <property type="entry name" value="HTH_MARR_2"/>
    <property type="match status" value="1"/>
</dbReference>
<dbReference type="PANTHER" id="PTHR39515:SF2">
    <property type="entry name" value="HTH-TYPE TRANSCRIPTIONAL REGULATOR RV0880"/>
    <property type="match status" value="1"/>
</dbReference>
<sequence length="161" mass="17599">MESTSDRTEPPVLALNIGLATTRLRSRLRHEQTRVTTGQTMSQLSVLGRIRADGPITASSLARAEHVRAQSIAETIATLKKQGLVEASRDLADGRKTLLSVTESGRRMVDSIVDLRGAWLARVIEKTISPGEREVLAEAMEILLRVADCRLGELSADAWRA</sequence>
<evidence type="ECO:0000313" key="3">
    <source>
        <dbReference type="Proteomes" id="UP001601992"/>
    </source>
</evidence>
<dbReference type="EMBL" id="JBIAQY010000022">
    <property type="protein sequence ID" value="MFF3573916.1"/>
    <property type="molecule type" value="Genomic_DNA"/>
</dbReference>
<dbReference type="InterPro" id="IPR000835">
    <property type="entry name" value="HTH_MarR-typ"/>
</dbReference>
<dbReference type="PANTHER" id="PTHR39515">
    <property type="entry name" value="CONSERVED PROTEIN"/>
    <property type="match status" value="1"/>
</dbReference>
<name>A0ABW6SC81_9NOCA</name>
<dbReference type="InterPro" id="IPR036390">
    <property type="entry name" value="WH_DNA-bd_sf"/>
</dbReference>
<accession>A0ABW6SC81</accession>
<dbReference type="InterPro" id="IPR036388">
    <property type="entry name" value="WH-like_DNA-bd_sf"/>
</dbReference>
<proteinExistence type="predicted"/>
<dbReference type="Pfam" id="PF01047">
    <property type="entry name" value="MarR"/>
    <property type="match status" value="1"/>
</dbReference>
<comment type="caution">
    <text evidence="2">The sequence shown here is derived from an EMBL/GenBank/DDBJ whole genome shotgun (WGS) entry which is preliminary data.</text>
</comment>
<dbReference type="InterPro" id="IPR052526">
    <property type="entry name" value="HTH-type_Bedaq_tolerance"/>
</dbReference>
<evidence type="ECO:0000259" key="1">
    <source>
        <dbReference type="PROSITE" id="PS50995"/>
    </source>
</evidence>
<dbReference type="RefSeq" id="WP_063713187.1">
    <property type="nucleotide sequence ID" value="NZ_JBIAQY010000022.1"/>
</dbReference>
<protein>
    <submittedName>
        <fullName evidence="2">MarR family winged helix-turn-helix transcriptional regulator</fullName>
    </submittedName>
</protein>
<reference evidence="2 3" key="1">
    <citation type="submission" date="2024-10" db="EMBL/GenBank/DDBJ databases">
        <title>The Natural Products Discovery Center: Release of the First 8490 Sequenced Strains for Exploring Actinobacteria Biosynthetic Diversity.</title>
        <authorList>
            <person name="Kalkreuter E."/>
            <person name="Kautsar S.A."/>
            <person name="Yang D."/>
            <person name="Bader C.D."/>
            <person name="Teijaro C.N."/>
            <person name="Fluegel L."/>
            <person name="Davis C.M."/>
            <person name="Simpson J.R."/>
            <person name="Lauterbach L."/>
            <person name="Steele A.D."/>
            <person name="Gui C."/>
            <person name="Meng S."/>
            <person name="Li G."/>
            <person name="Viehrig K."/>
            <person name="Ye F."/>
            <person name="Su P."/>
            <person name="Kiefer A.F."/>
            <person name="Nichols A."/>
            <person name="Cepeda A.J."/>
            <person name="Yan W."/>
            <person name="Fan B."/>
            <person name="Jiang Y."/>
            <person name="Adhikari A."/>
            <person name="Zheng C.-J."/>
            <person name="Schuster L."/>
            <person name="Cowan T.M."/>
            <person name="Smanski M.J."/>
            <person name="Chevrette M.G."/>
            <person name="De Carvalho L.P.S."/>
            <person name="Shen B."/>
        </authorList>
    </citation>
    <scope>NUCLEOTIDE SEQUENCE [LARGE SCALE GENOMIC DNA]</scope>
    <source>
        <strain evidence="2 3">NPDC002593</strain>
    </source>
</reference>
<dbReference type="Gene3D" id="1.10.10.10">
    <property type="entry name" value="Winged helix-like DNA-binding domain superfamily/Winged helix DNA-binding domain"/>
    <property type="match status" value="1"/>
</dbReference>
<evidence type="ECO:0000313" key="2">
    <source>
        <dbReference type="EMBL" id="MFF3573916.1"/>
    </source>
</evidence>
<feature type="domain" description="HTH marR-type" evidence="1">
    <location>
        <begin position="10"/>
        <end position="145"/>
    </location>
</feature>
<dbReference type="SUPFAM" id="SSF46785">
    <property type="entry name" value="Winged helix' DNA-binding domain"/>
    <property type="match status" value="1"/>
</dbReference>
<dbReference type="Proteomes" id="UP001601992">
    <property type="component" value="Unassembled WGS sequence"/>
</dbReference>
<keyword evidence="3" id="KW-1185">Reference proteome</keyword>
<dbReference type="SMART" id="SM00347">
    <property type="entry name" value="HTH_MARR"/>
    <property type="match status" value="1"/>
</dbReference>